<feature type="region of interest" description="Disordered" evidence="3">
    <location>
        <begin position="130"/>
        <end position="149"/>
    </location>
</feature>
<dbReference type="InterPro" id="IPR015854">
    <property type="entry name" value="ABC_transpr_LolD-like"/>
</dbReference>
<reference evidence="5 6" key="1">
    <citation type="submission" date="2024-09" db="EMBL/GenBank/DDBJ databases">
        <authorList>
            <person name="Sun Q."/>
            <person name="Mori K."/>
        </authorList>
    </citation>
    <scope>NUCLEOTIDE SEQUENCE [LARGE SCALE GENOMIC DNA]</scope>
    <source>
        <strain evidence="5 6">CGMCC 1.15906</strain>
    </source>
</reference>
<feature type="domain" description="ABC transporter" evidence="4">
    <location>
        <begin position="9"/>
        <end position="281"/>
    </location>
</feature>
<evidence type="ECO:0000313" key="5">
    <source>
        <dbReference type="EMBL" id="MFC0622720.1"/>
    </source>
</evidence>
<keyword evidence="1" id="KW-0547">Nucleotide-binding</keyword>
<keyword evidence="2 5" id="KW-0067">ATP-binding</keyword>
<dbReference type="Proteomes" id="UP001589890">
    <property type="component" value="Unassembled WGS sequence"/>
</dbReference>
<organism evidence="5 6">
    <name type="scientific">Kribbella deserti</name>
    <dbReference type="NCBI Taxonomy" id="1926257"/>
    <lineage>
        <taxon>Bacteria</taxon>
        <taxon>Bacillati</taxon>
        <taxon>Actinomycetota</taxon>
        <taxon>Actinomycetes</taxon>
        <taxon>Propionibacteriales</taxon>
        <taxon>Kribbellaceae</taxon>
        <taxon>Kribbella</taxon>
    </lineage>
</organism>
<dbReference type="Gene3D" id="3.40.50.300">
    <property type="entry name" value="P-loop containing nucleotide triphosphate hydrolases"/>
    <property type="match status" value="1"/>
</dbReference>
<dbReference type="GO" id="GO:0005524">
    <property type="term" value="F:ATP binding"/>
    <property type="evidence" value="ECO:0007669"/>
    <property type="project" value="UniProtKB-KW"/>
</dbReference>
<evidence type="ECO:0000259" key="4">
    <source>
        <dbReference type="PROSITE" id="PS50893"/>
    </source>
</evidence>
<evidence type="ECO:0000256" key="1">
    <source>
        <dbReference type="ARBA" id="ARBA00022741"/>
    </source>
</evidence>
<protein>
    <submittedName>
        <fullName evidence="5">ABC transporter ATP-binding protein</fullName>
    </submittedName>
</protein>
<accession>A0ABV6QDT8</accession>
<keyword evidence="6" id="KW-1185">Reference proteome</keyword>
<dbReference type="SUPFAM" id="SSF52540">
    <property type="entry name" value="P-loop containing nucleoside triphosphate hydrolases"/>
    <property type="match status" value="1"/>
</dbReference>
<dbReference type="InterPro" id="IPR003439">
    <property type="entry name" value="ABC_transporter-like_ATP-bd"/>
</dbReference>
<evidence type="ECO:0000313" key="6">
    <source>
        <dbReference type="Proteomes" id="UP001589890"/>
    </source>
</evidence>
<dbReference type="SMART" id="SM00382">
    <property type="entry name" value="AAA"/>
    <property type="match status" value="1"/>
</dbReference>
<proteinExistence type="predicted"/>
<dbReference type="InterPro" id="IPR027417">
    <property type="entry name" value="P-loop_NTPase"/>
</dbReference>
<dbReference type="InterPro" id="IPR003593">
    <property type="entry name" value="AAA+_ATPase"/>
</dbReference>
<name>A0ABV6QDT8_9ACTN</name>
<dbReference type="EMBL" id="JBHLTC010000001">
    <property type="protein sequence ID" value="MFC0622720.1"/>
    <property type="molecule type" value="Genomic_DNA"/>
</dbReference>
<sequence>MTGLAITTHGLVHLYRSDGHDVAALSGIGIAIRPGELVGLLGPSGAGKSTLLQLCGGLIQPSAGRLRIGDHDVAKMTGPELDNMRAGDVGIVIQGAGRNLVPYLTPEDNVRFAQRAAQRATPRSARRALKHAARAGQPGNPAGLSGDWAELGPNRWRELPTPLEVLDLVGLADHARTPLGRLTPGQVQLAAVAVGIATFPGLLLADEPTSQLDHRARDEVIEAIRTVNAQTQMTVLLITHDPDVAAVLPRTITIRDGRIASEGRSGEEFAVVATDGSLPLPPHVADLLPPGTLLRVTTVDNEVRLTPVDENEDPS</sequence>
<evidence type="ECO:0000256" key="3">
    <source>
        <dbReference type="SAM" id="MobiDB-lite"/>
    </source>
</evidence>
<evidence type="ECO:0000256" key="2">
    <source>
        <dbReference type="ARBA" id="ARBA00022840"/>
    </source>
</evidence>
<comment type="caution">
    <text evidence="5">The sequence shown here is derived from an EMBL/GenBank/DDBJ whole genome shotgun (WGS) entry which is preliminary data.</text>
</comment>
<dbReference type="RefSeq" id="WP_380043398.1">
    <property type="nucleotide sequence ID" value="NZ_JBHLTC010000001.1"/>
</dbReference>
<dbReference type="PANTHER" id="PTHR24220">
    <property type="entry name" value="IMPORT ATP-BINDING PROTEIN"/>
    <property type="match status" value="1"/>
</dbReference>
<dbReference type="PROSITE" id="PS50893">
    <property type="entry name" value="ABC_TRANSPORTER_2"/>
    <property type="match status" value="1"/>
</dbReference>
<gene>
    <name evidence="5" type="ORF">ACFFGN_01515</name>
</gene>
<dbReference type="Pfam" id="PF00005">
    <property type="entry name" value="ABC_tran"/>
    <property type="match status" value="1"/>
</dbReference>